<dbReference type="SUPFAM" id="SSF52540">
    <property type="entry name" value="P-loop containing nucleoside triphosphate hydrolases"/>
    <property type="match status" value="1"/>
</dbReference>
<dbReference type="Pfam" id="PF02572">
    <property type="entry name" value="CobA_CobO_BtuR"/>
    <property type="match status" value="1"/>
</dbReference>
<dbReference type="Proteomes" id="UP001177120">
    <property type="component" value="Unassembled WGS sequence"/>
</dbReference>
<reference evidence="1" key="1">
    <citation type="journal article" date="2024" name="Int. J. Syst. Evol. Microbiol.">
        <title>Polycladomyces zharkentensis sp. nov., a novel thermophilic cellulose- and starch-degrading member of the Bacillota from a geothermal aquifer in Kazakhstan.</title>
        <authorList>
            <person name="Mashzhan A."/>
            <person name="Kistaubayeva A."/>
            <person name="Javier-Lopez R."/>
            <person name="Bissenova U."/>
            <person name="Bissenbay A."/>
            <person name="Birkeland N.K."/>
        </authorList>
    </citation>
    <scope>NUCLEOTIDE SEQUENCE</scope>
    <source>
        <strain evidence="1">ZKZ2T</strain>
    </source>
</reference>
<dbReference type="GO" id="GO:0008817">
    <property type="term" value="F:corrinoid adenosyltransferase activity"/>
    <property type="evidence" value="ECO:0007669"/>
    <property type="project" value="UniProtKB-EC"/>
</dbReference>
<keyword evidence="1" id="KW-0808">Transferase</keyword>
<dbReference type="NCBIfam" id="TIGR00708">
    <property type="entry name" value="cobA"/>
    <property type="match status" value="1"/>
</dbReference>
<name>A0ABS2WKH5_9BACL</name>
<protein>
    <submittedName>
        <fullName evidence="1">Cob(I)yrinic acid a,c-diamide adenosyltransferase</fullName>
        <ecNumber evidence="1">2.5.1.17</ecNumber>
    </submittedName>
</protein>
<dbReference type="NCBIfam" id="NF004637">
    <property type="entry name" value="PRK05986.1"/>
    <property type="match status" value="1"/>
</dbReference>
<sequence>MSISILPPVRRWCGAGCRCAGNTASGGKEHDAGERTTSEYGPVTETWVPKTRKGLTLVYTGEGKGKTTAALGLVLRAVGRGMKTTVLQFIKSPQRTYGEQITLERLGVQVRQLGVGFTWTRTPEEHRAALETAWRTAKQTVMSGEYDLVILDEINNALAIRKFPIEDVLPLNEVLEVIDHRPSHVHLVLTGRHAHPEVIGRADLVSEIHAVKHYYDEGVPAVKGIEF</sequence>
<dbReference type="Gene3D" id="3.40.50.300">
    <property type="entry name" value="P-loop containing nucleotide triphosphate hydrolases"/>
    <property type="match status" value="1"/>
</dbReference>
<dbReference type="InterPro" id="IPR003724">
    <property type="entry name" value="CblAdoTrfase_CobA"/>
</dbReference>
<dbReference type="EMBL" id="JAFHAP010000009">
    <property type="protein sequence ID" value="MBN2910036.1"/>
    <property type="molecule type" value="Genomic_DNA"/>
</dbReference>
<gene>
    <name evidence="1" type="primary">cobO</name>
    <name evidence="1" type="ORF">JQC72_11035</name>
</gene>
<evidence type="ECO:0000313" key="1">
    <source>
        <dbReference type="EMBL" id="MBN2910036.1"/>
    </source>
</evidence>
<dbReference type="PANTHER" id="PTHR46638:SF1">
    <property type="entry name" value="CORRINOID ADENOSYLTRANSFERASE"/>
    <property type="match status" value="1"/>
</dbReference>
<dbReference type="CDD" id="cd00561">
    <property type="entry name" value="CobA_ACA"/>
    <property type="match status" value="1"/>
</dbReference>
<dbReference type="InterPro" id="IPR027417">
    <property type="entry name" value="P-loop_NTPase"/>
</dbReference>
<organism evidence="1 2">
    <name type="scientific">Polycladomyces zharkentensis</name>
    <dbReference type="NCBI Taxonomy" id="2807616"/>
    <lineage>
        <taxon>Bacteria</taxon>
        <taxon>Bacillati</taxon>
        <taxon>Bacillota</taxon>
        <taxon>Bacilli</taxon>
        <taxon>Bacillales</taxon>
        <taxon>Thermoactinomycetaceae</taxon>
        <taxon>Polycladomyces</taxon>
    </lineage>
</organism>
<proteinExistence type="predicted"/>
<dbReference type="EC" id="2.5.1.17" evidence="1"/>
<evidence type="ECO:0000313" key="2">
    <source>
        <dbReference type="Proteomes" id="UP001177120"/>
    </source>
</evidence>
<comment type="caution">
    <text evidence="1">The sequence shown here is derived from an EMBL/GenBank/DDBJ whole genome shotgun (WGS) entry which is preliminary data.</text>
</comment>
<accession>A0ABS2WKH5</accession>
<keyword evidence="2" id="KW-1185">Reference proteome</keyword>
<dbReference type="PANTHER" id="PTHR46638">
    <property type="entry name" value="CORRINOID ADENOSYLTRANSFERASE"/>
    <property type="match status" value="1"/>
</dbReference>